<feature type="chain" id="PRO_5026320316" evidence="2">
    <location>
        <begin position="26"/>
        <end position="67"/>
    </location>
</feature>
<sequence length="67" mass="7486">MIMALHIGFLAVVAIVVKKTVKAHAHSSGAAEPEHIERRRRVRAWGHGAGGRVAADHRRRRTAKRHH</sequence>
<keyword evidence="4" id="KW-1185">Reference proteome</keyword>
<gene>
    <name evidence="3" type="ORF">E2562_004429</name>
</gene>
<comment type="caution">
    <text evidence="3">The sequence shown here is derived from an EMBL/GenBank/DDBJ whole genome shotgun (WGS) entry which is preliminary data.</text>
</comment>
<evidence type="ECO:0000256" key="1">
    <source>
        <dbReference type="SAM" id="MobiDB-lite"/>
    </source>
</evidence>
<name>A0A6G1CZ95_9ORYZ</name>
<feature type="compositionally biased region" description="Basic residues" evidence="1">
    <location>
        <begin position="57"/>
        <end position="67"/>
    </location>
</feature>
<feature type="region of interest" description="Disordered" evidence="1">
    <location>
        <begin position="43"/>
        <end position="67"/>
    </location>
</feature>
<protein>
    <submittedName>
        <fullName evidence="3">Uncharacterized protein</fullName>
    </submittedName>
</protein>
<evidence type="ECO:0000256" key="2">
    <source>
        <dbReference type="SAM" id="SignalP"/>
    </source>
</evidence>
<dbReference type="Proteomes" id="UP000479710">
    <property type="component" value="Unassembled WGS sequence"/>
</dbReference>
<keyword evidence="2" id="KW-0732">Signal</keyword>
<evidence type="ECO:0000313" key="3">
    <source>
        <dbReference type="EMBL" id="KAF0905461.1"/>
    </source>
</evidence>
<dbReference type="EMBL" id="SPHZ02000007">
    <property type="protein sequence ID" value="KAF0905461.1"/>
    <property type="molecule type" value="Genomic_DNA"/>
</dbReference>
<organism evidence="3 4">
    <name type="scientific">Oryza meyeriana var. granulata</name>
    <dbReference type="NCBI Taxonomy" id="110450"/>
    <lineage>
        <taxon>Eukaryota</taxon>
        <taxon>Viridiplantae</taxon>
        <taxon>Streptophyta</taxon>
        <taxon>Embryophyta</taxon>
        <taxon>Tracheophyta</taxon>
        <taxon>Spermatophyta</taxon>
        <taxon>Magnoliopsida</taxon>
        <taxon>Liliopsida</taxon>
        <taxon>Poales</taxon>
        <taxon>Poaceae</taxon>
        <taxon>BOP clade</taxon>
        <taxon>Oryzoideae</taxon>
        <taxon>Oryzeae</taxon>
        <taxon>Oryzinae</taxon>
        <taxon>Oryza</taxon>
        <taxon>Oryza meyeriana</taxon>
    </lineage>
</organism>
<dbReference type="AlphaFoldDB" id="A0A6G1CZ95"/>
<reference evidence="3 4" key="1">
    <citation type="submission" date="2019-11" db="EMBL/GenBank/DDBJ databases">
        <title>Whole genome sequence of Oryza granulata.</title>
        <authorList>
            <person name="Li W."/>
        </authorList>
    </citation>
    <scope>NUCLEOTIDE SEQUENCE [LARGE SCALE GENOMIC DNA]</scope>
    <source>
        <strain evidence="4">cv. Menghai</strain>
        <tissue evidence="3">Leaf</tissue>
    </source>
</reference>
<evidence type="ECO:0000313" key="4">
    <source>
        <dbReference type="Proteomes" id="UP000479710"/>
    </source>
</evidence>
<accession>A0A6G1CZ95</accession>
<proteinExistence type="predicted"/>
<feature type="signal peptide" evidence="2">
    <location>
        <begin position="1"/>
        <end position="25"/>
    </location>
</feature>